<sequence length="116" mass="13279">MFRPLFESAELLPHISAIGRIAERFTEAPIKMETIDSAGKKTVPLRIDQVPASVGSLCRMEVPGRLAGEFMRNILRSPVFRPVQYRFRGRRNRNGVAPRCLRSAKFARKRGRVERQ</sequence>
<comment type="caution">
    <text evidence="1">The sequence shown here is derived from an EMBL/GenBank/DDBJ whole genome shotgun (WGS) entry which is preliminary data.</text>
</comment>
<reference evidence="1" key="1">
    <citation type="submission" date="2019-08" db="EMBL/GenBank/DDBJ databases">
        <authorList>
            <person name="Kucharzyk K."/>
            <person name="Murdoch R.W."/>
            <person name="Higgins S."/>
            <person name="Loffler F."/>
        </authorList>
    </citation>
    <scope>NUCLEOTIDE SEQUENCE</scope>
</reference>
<gene>
    <name evidence="1" type="ORF">SDC9_114031</name>
</gene>
<dbReference type="AlphaFoldDB" id="A0A645BZH0"/>
<evidence type="ECO:0000313" key="1">
    <source>
        <dbReference type="EMBL" id="MPM67114.1"/>
    </source>
</evidence>
<accession>A0A645BZH0</accession>
<name>A0A645BZH0_9ZZZZ</name>
<dbReference type="EMBL" id="VSSQ01021495">
    <property type="protein sequence ID" value="MPM67114.1"/>
    <property type="molecule type" value="Genomic_DNA"/>
</dbReference>
<organism evidence="1">
    <name type="scientific">bioreactor metagenome</name>
    <dbReference type="NCBI Taxonomy" id="1076179"/>
    <lineage>
        <taxon>unclassified sequences</taxon>
        <taxon>metagenomes</taxon>
        <taxon>ecological metagenomes</taxon>
    </lineage>
</organism>
<proteinExistence type="predicted"/>
<protein>
    <submittedName>
        <fullName evidence="1">Uncharacterized protein</fullName>
    </submittedName>
</protein>